<name>A0A1E4SZG5_9ASCO</name>
<evidence type="ECO:0000313" key="3">
    <source>
        <dbReference type="EMBL" id="ODV84870.1"/>
    </source>
</evidence>
<accession>A0A1E4SZG5</accession>
<dbReference type="PANTHER" id="PTHR35848">
    <property type="entry name" value="OXALATE-BINDING PROTEIN"/>
    <property type="match status" value="1"/>
</dbReference>
<dbReference type="AlphaFoldDB" id="A0A1E4SZG5"/>
<dbReference type="SUPFAM" id="SSF51182">
    <property type="entry name" value="RmlC-like cupins"/>
    <property type="match status" value="1"/>
</dbReference>
<keyword evidence="4" id="KW-1185">Reference proteome</keyword>
<dbReference type="Proteomes" id="UP000094801">
    <property type="component" value="Unassembled WGS sequence"/>
</dbReference>
<organism evidence="3 4">
    <name type="scientific">[Candida] arabinofermentans NRRL YB-2248</name>
    <dbReference type="NCBI Taxonomy" id="983967"/>
    <lineage>
        <taxon>Eukaryota</taxon>
        <taxon>Fungi</taxon>
        <taxon>Dikarya</taxon>
        <taxon>Ascomycota</taxon>
        <taxon>Saccharomycotina</taxon>
        <taxon>Pichiomycetes</taxon>
        <taxon>Pichiales</taxon>
        <taxon>Pichiaceae</taxon>
        <taxon>Ogataea</taxon>
        <taxon>Ogataea/Candida clade</taxon>
    </lineage>
</organism>
<proteinExistence type="predicted"/>
<dbReference type="PANTHER" id="PTHR35848:SF6">
    <property type="entry name" value="CUPIN TYPE-2 DOMAIN-CONTAINING PROTEIN"/>
    <property type="match status" value="1"/>
</dbReference>
<keyword evidence="1" id="KW-0479">Metal-binding</keyword>
<dbReference type="Pfam" id="PF07883">
    <property type="entry name" value="Cupin_2"/>
    <property type="match status" value="1"/>
</dbReference>
<evidence type="ECO:0000259" key="2">
    <source>
        <dbReference type="Pfam" id="PF07883"/>
    </source>
</evidence>
<evidence type="ECO:0000256" key="1">
    <source>
        <dbReference type="ARBA" id="ARBA00022723"/>
    </source>
</evidence>
<sequence length="135" mass="15034">MSKEDAPIVIPSSHLINTPCEQFDGTKYGICTWHTLISKDRTKSSNHMACGLGVCPPKVGILCAHRHLQAEIYHILEGEGTVTIDKVDYKVDKGATVYIPGDSEHGIKNDSDVDDLKWFYVFPTASFSDVIYRFS</sequence>
<dbReference type="Gene3D" id="2.60.120.10">
    <property type="entry name" value="Jelly Rolls"/>
    <property type="match status" value="1"/>
</dbReference>
<feature type="domain" description="Cupin type-2" evidence="2">
    <location>
        <begin position="64"/>
        <end position="122"/>
    </location>
</feature>
<reference evidence="4" key="1">
    <citation type="submission" date="2016-04" db="EMBL/GenBank/DDBJ databases">
        <title>Comparative genomics of biotechnologically important yeasts.</title>
        <authorList>
            <consortium name="DOE Joint Genome Institute"/>
            <person name="Riley R."/>
            <person name="Haridas S."/>
            <person name="Wolfe K.H."/>
            <person name="Lopes M.R."/>
            <person name="Hittinger C.T."/>
            <person name="Goker M."/>
            <person name="Salamov A."/>
            <person name="Wisecaver J."/>
            <person name="Long T.M."/>
            <person name="Aerts A.L."/>
            <person name="Barry K."/>
            <person name="Choi C."/>
            <person name="Clum A."/>
            <person name="Coughlan A.Y."/>
            <person name="Deshpande S."/>
            <person name="Douglass A.P."/>
            <person name="Hanson S.J."/>
            <person name="Klenk H.-P."/>
            <person name="Labutti K."/>
            <person name="Lapidus A."/>
            <person name="Lindquist E."/>
            <person name="Lipzen A."/>
            <person name="Meier-Kolthoff J.P."/>
            <person name="Ohm R.A."/>
            <person name="Otillar R.P."/>
            <person name="Pangilinan J."/>
            <person name="Peng Y."/>
            <person name="Rokas A."/>
            <person name="Rosa C.A."/>
            <person name="Scheuner C."/>
            <person name="Sibirny A.A."/>
            <person name="Slot J.C."/>
            <person name="Stielow J.B."/>
            <person name="Sun H."/>
            <person name="Kurtzman C.P."/>
            <person name="Blackwell M."/>
            <person name="Grigoriev I.V."/>
            <person name="Jeffries T.W."/>
        </authorList>
    </citation>
    <scope>NUCLEOTIDE SEQUENCE [LARGE SCALE GENOMIC DNA]</scope>
    <source>
        <strain evidence="4">NRRL YB-2248</strain>
    </source>
</reference>
<protein>
    <recommendedName>
        <fullName evidence="2">Cupin type-2 domain-containing protein</fullName>
    </recommendedName>
</protein>
<dbReference type="InterPro" id="IPR051610">
    <property type="entry name" value="GPI/OXD"/>
</dbReference>
<gene>
    <name evidence="3" type="ORF">CANARDRAFT_176304</name>
</gene>
<dbReference type="OrthoDB" id="445803at2759"/>
<dbReference type="EMBL" id="KV453854">
    <property type="protein sequence ID" value="ODV84870.1"/>
    <property type="molecule type" value="Genomic_DNA"/>
</dbReference>
<dbReference type="InterPro" id="IPR013096">
    <property type="entry name" value="Cupin_2"/>
</dbReference>
<evidence type="ECO:0000313" key="4">
    <source>
        <dbReference type="Proteomes" id="UP000094801"/>
    </source>
</evidence>
<dbReference type="GO" id="GO:0046872">
    <property type="term" value="F:metal ion binding"/>
    <property type="evidence" value="ECO:0007669"/>
    <property type="project" value="UniProtKB-KW"/>
</dbReference>
<dbReference type="InterPro" id="IPR014710">
    <property type="entry name" value="RmlC-like_jellyroll"/>
</dbReference>
<dbReference type="InterPro" id="IPR011051">
    <property type="entry name" value="RmlC_Cupin_sf"/>
</dbReference>